<evidence type="ECO:0000256" key="14">
    <source>
        <dbReference type="RuleBase" id="RU000304"/>
    </source>
</evidence>
<keyword evidence="9 16" id="KW-1133">Transmembrane helix</keyword>
<reference evidence="18 19" key="1">
    <citation type="journal article" date="2018" name="Proc. Natl. Acad. Sci. U.S.A.">
        <title>Draft genome sequence of Camellia sinensis var. sinensis provides insights into the evolution of the tea genome and tea quality.</title>
        <authorList>
            <person name="Wei C."/>
            <person name="Yang H."/>
            <person name="Wang S."/>
            <person name="Zhao J."/>
            <person name="Liu C."/>
            <person name="Gao L."/>
            <person name="Xia E."/>
            <person name="Lu Y."/>
            <person name="Tai Y."/>
            <person name="She G."/>
            <person name="Sun J."/>
            <person name="Cao H."/>
            <person name="Tong W."/>
            <person name="Gao Q."/>
            <person name="Li Y."/>
            <person name="Deng W."/>
            <person name="Jiang X."/>
            <person name="Wang W."/>
            <person name="Chen Q."/>
            <person name="Zhang S."/>
            <person name="Li H."/>
            <person name="Wu J."/>
            <person name="Wang P."/>
            <person name="Li P."/>
            <person name="Shi C."/>
            <person name="Zheng F."/>
            <person name="Jian J."/>
            <person name="Huang B."/>
            <person name="Shan D."/>
            <person name="Shi M."/>
            <person name="Fang C."/>
            <person name="Yue Y."/>
            <person name="Li F."/>
            <person name="Li D."/>
            <person name="Wei S."/>
            <person name="Han B."/>
            <person name="Jiang C."/>
            <person name="Yin Y."/>
            <person name="Xia T."/>
            <person name="Zhang Z."/>
            <person name="Bennetzen J.L."/>
            <person name="Zhao S."/>
            <person name="Wan X."/>
        </authorList>
    </citation>
    <scope>NUCLEOTIDE SEQUENCE [LARGE SCALE GENOMIC DNA]</scope>
    <source>
        <strain evidence="19">cv. Shuchazao</strain>
        <tissue evidence="18">Leaf</tissue>
    </source>
</reference>
<comment type="catalytic activity">
    <reaction evidence="12">
        <text>L-seryl-[protein] + ATP = O-phospho-L-seryl-[protein] + ADP + H(+)</text>
        <dbReference type="Rhea" id="RHEA:17989"/>
        <dbReference type="Rhea" id="RHEA-COMP:9863"/>
        <dbReference type="Rhea" id="RHEA-COMP:11604"/>
        <dbReference type="ChEBI" id="CHEBI:15378"/>
        <dbReference type="ChEBI" id="CHEBI:29999"/>
        <dbReference type="ChEBI" id="CHEBI:30616"/>
        <dbReference type="ChEBI" id="CHEBI:83421"/>
        <dbReference type="ChEBI" id="CHEBI:456216"/>
        <dbReference type="EC" id="2.7.11.1"/>
    </reaction>
</comment>
<name>A0A4S4CZK9_CAMSN</name>
<dbReference type="STRING" id="542762.A0A4S4CZK9"/>
<dbReference type="Gene3D" id="1.10.510.10">
    <property type="entry name" value="Transferase(Phosphotransferase) domain 1"/>
    <property type="match status" value="1"/>
</dbReference>
<evidence type="ECO:0000256" key="15">
    <source>
        <dbReference type="SAM" id="MobiDB-lite"/>
    </source>
</evidence>
<dbReference type="PROSITE" id="PS00108">
    <property type="entry name" value="PROTEIN_KINASE_ST"/>
    <property type="match status" value="1"/>
</dbReference>
<evidence type="ECO:0000313" key="19">
    <source>
        <dbReference type="Proteomes" id="UP000306102"/>
    </source>
</evidence>
<dbReference type="GO" id="GO:0005886">
    <property type="term" value="C:plasma membrane"/>
    <property type="evidence" value="ECO:0007669"/>
    <property type="project" value="UniProtKB-SubCell"/>
</dbReference>
<dbReference type="SMART" id="SM00220">
    <property type="entry name" value="S_TKc"/>
    <property type="match status" value="1"/>
</dbReference>
<dbReference type="PANTHER" id="PTHR47982:SF70">
    <property type="entry name" value="PROTEIN KINASE SUPERFAMILY PROTEIN"/>
    <property type="match status" value="1"/>
</dbReference>
<dbReference type="Pfam" id="PF00069">
    <property type="entry name" value="Pkinase"/>
    <property type="match status" value="1"/>
</dbReference>
<evidence type="ECO:0000256" key="8">
    <source>
        <dbReference type="ARBA" id="ARBA00022840"/>
    </source>
</evidence>
<evidence type="ECO:0000256" key="5">
    <source>
        <dbReference type="ARBA" id="ARBA00022692"/>
    </source>
</evidence>
<comment type="similarity">
    <text evidence="14">Belongs to the protein kinase superfamily.</text>
</comment>
<dbReference type="Gene3D" id="3.30.200.20">
    <property type="entry name" value="Phosphorylase Kinase, domain 1"/>
    <property type="match status" value="1"/>
</dbReference>
<feature type="domain" description="Protein kinase" evidence="17">
    <location>
        <begin position="108"/>
        <end position="391"/>
    </location>
</feature>
<keyword evidence="4" id="KW-0808">Transferase</keyword>
<evidence type="ECO:0000256" key="6">
    <source>
        <dbReference type="ARBA" id="ARBA00022741"/>
    </source>
</evidence>
<evidence type="ECO:0000256" key="1">
    <source>
        <dbReference type="ARBA" id="ARBA00004162"/>
    </source>
</evidence>
<dbReference type="EMBL" id="SDRB02013278">
    <property type="protein sequence ID" value="THF95339.1"/>
    <property type="molecule type" value="Genomic_DNA"/>
</dbReference>
<keyword evidence="7" id="KW-0418">Kinase</keyword>
<evidence type="ECO:0000256" key="7">
    <source>
        <dbReference type="ARBA" id="ARBA00022777"/>
    </source>
</evidence>
<evidence type="ECO:0000256" key="11">
    <source>
        <dbReference type="ARBA" id="ARBA00047899"/>
    </source>
</evidence>
<comment type="catalytic activity">
    <reaction evidence="11">
        <text>L-threonyl-[protein] + ATP = O-phospho-L-threonyl-[protein] + ADP + H(+)</text>
        <dbReference type="Rhea" id="RHEA:46608"/>
        <dbReference type="Rhea" id="RHEA-COMP:11060"/>
        <dbReference type="Rhea" id="RHEA-COMP:11605"/>
        <dbReference type="ChEBI" id="CHEBI:15378"/>
        <dbReference type="ChEBI" id="CHEBI:30013"/>
        <dbReference type="ChEBI" id="CHEBI:30616"/>
        <dbReference type="ChEBI" id="CHEBI:61977"/>
        <dbReference type="ChEBI" id="CHEBI:456216"/>
        <dbReference type="EC" id="2.7.11.1"/>
    </reaction>
</comment>
<evidence type="ECO:0000256" key="16">
    <source>
        <dbReference type="SAM" id="Phobius"/>
    </source>
</evidence>
<feature type="binding site" evidence="13">
    <location>
        <position position="137"/>
    </location>
    <ligand>
        <name>ATP</name>
        <dbReference type="ChEBI" id="CHEBI:30616"/>
    </ligand>
</feature>
<evidence type="ECO:0000256" key="9">
    <source>
        <dbReference type="ARBA" id="ARBA00022989"/>
    </source>
</evidence>
<keyword evidence="19" id="KW-1185">Reference proteome</keyword>
<dbReference type="SUPFAM" id="SSF56112">
    <property type="entry name" value="Protein kinase-like (PK-like)"/>
    <property type="match status" value="1"/>
</dbReference>
<dbReference type="PANTHER" id="PTHR47982">
    <property type="entry name" value="PROLINE-RICH RECEPTOR-LIKE PROTEIN KINASE PERK4"/>
    <property type="match status" value="1"/>
</dbReference>
<evidence type="ECO:0000256" key="3">
    <source>
        <dbReference type="ARBA" id="ARBA00022527"/>
    </source>
</evidence>
<protein>
    <recommendedName>
        <fullName evidence="2">non-specific serine/threonine protein kinase</fullName>
        <ecNumber evidence="2">2.7.11.1</ecNumber>
    </recommendedName>
</protein>
<gene>
    <name evidence="18" type="ORF">TEA_023934</name>
</gene>
<evidence type="ECO:0000256" key="12">
    <source>
        <dbReference type="ARBA" id="ARBA00048679"/>
    </source>
</evidence>
<comment type="subcellular location">
    <subcellularLocation>
        <location evidence="1">Cell membrane</location>
        <topology evidence="1">Single-pass membrane protein</topology>
    </subcellularLocation>
</comment>
<dbReference type="InterPro" id="IPR008271">
    <property type="entry name" value="Ser/Thr_kinase_AS"/>
</dbReference>
<dbReference type="PROSITE" id="PS50011">
    <property type="entry name" value="PROTEIN_KINASE_DOM"/>
    <property type="match status" value="1"/>
</dbReference>
<keyword evidence="8 13" id="KW-0067">ATP-binding</keyword>
<dbReference type="AlphaFoldDB" id="A0A4S4CZK9"/>
<keyword evidence="10 16" id="KW-0472">Membrane</keyword>
<evidence type="ECO:0000313" key="18">
    <source>
        <dbReference type="EMBL" id="THF95339.1"/>
    </source>
</evidence>
<keyword evidence="5 16" id="KW-0812">Transmembrane</keyword>
<dbReference type="InterPro" id="IPR047117">
    <property type="entry name" value="PERK1-13-like"/>
</dbReference>
<dbReference type="InterPro" id="IPR011009">
    <property type="entry name" value="Kinase-like_dom_sf"/>
</dbReference>
<evidence type="ECO:0000256" key="13">
    <source>
        <dbReference type="PROSITE-ProRule" id="PRU10141"/>
    </source>
</evidence>
<sequence length="489" mass="53969">MRMANTHYSAAAAAAAAVAPSPASTRRPIIPLEPLQIRNSVLTHNHLWWGFAVAFVTLCVGALFYFCLKSNLISSCKQRWKPQGKLDAKKMMLRRFQLEELEKATNNFSQECLVGSGAFGNVYRGMFGVEGTLAIKKAHADPYISKDEFRNEEKKVVGEGVVEVVGGVSVSGEVRLLSKVKHRNLVGLVGFCEEPGRGGRTLSWSERVNIAIGAAKGIAYLHEGMKPSIIHRDIKPSNILVGEGFEAKVSDFGLVKSGPIGDQSHVSSQIKGTPGYLDPAYCSSFHLSPFSDVYSFGVILLQLVTARPAVEINRSRSNYHIIEWARPSLEQGNVENIIDANLLSENCNMRMMVKMGQLGLRCVVKVPKDRPTMTQVWQELEAALHSSDNFIPKHPSKGPTFPSRSIGHGTSRRSMDINDYSQSFVSIDGVGLQRFHVDMDSISLHSASLRCFETSSISIDIDNNILRGICEETTSDDYYEDMDISLPRD</sequence>
<accession>A0A4S4CZK9</accession>
<feature type="transmembrane region" description="Helical" evidence="16">
    <location>
        <begin position="47"/>
        <end position="68"/>
    </location>
</feature>
<dbReference type="GO" id="GO:0004674">
    <property type="term" value="F:protein serine/threonine kinase activity"/>
    <property type="evidence" value="ECO:0007669"/>
    <property type="project" value="UniProtKB-KW"/>
</dbReference>
<feature type="region of interest" description="Disordered" evidence="15">
    <location>
        <begin position="389"/>
        <end position="412"/>
    </location>
</feature>
<dbReference type="InterPro" id="IPR017441">
    <property type="entry name" value="Protein_kinase_ATP_BS"/>
</dbReference>
<dbReference type="PROSITE" id="PS00107">
    <property type="entry name" value="PROTEIN_KINASE_ATP"/>
    <property type="match status" value="1"/>
</dbReference>
<evidence type="ECO:0000256" key="2">
    <source>
        <dbReference type="ARBA" id="ARBA00012513"/>
    </source>
</evidence>
<keyword evidence="3 14" id="KW-0723">Serine/threonine-protein kinase</keyword>
<dbReference type="EC" id="2.7.11.1" evidence="2"/>
<dbReference type="InterPro" id="IPR000719">
    <property type="entry name" value="Prot_kinase_dom"/>
</dbReference>
<evidence type="ECO:0000256" key="4">
    <source>
        <dbReference type="ARBA" id="ARBA00022679"/>
    </source>
</evidence>
<proteinExistence type="inferred from homology"/>
<dbReference type="Proteomes" id="UP000306102">
    <property type="component" value="Unassembled WGS sequence"/>
</dbReference>
<dbReference type="GO" id="GO:0005524">
    <property type="term" value="F:ATP binding"/>
    <property type="evidence" value="ECO:0007669"/>
    <property type="project" value="UniProtKB-UniRule"/>
</dbReference>
<comment type="caution">
    <text evidence="18">The sequence shown here is derived from an EMBL/GenBank/DDBJ whole genome shotgun (WGS) entry which is preliminary data.</text>
</comment>
<keyword evidence="6 13" id="KW-0547">Nucleotide-binding</keyword>
<organism evidence="18 19">
    <name type="scientific">Camellia sinensis var. sinensis</name>
    <name type="common">China tea</name>
    <dbReference type="NCBI Taxonomy" id="542762"/>
    <lineage>
        <taxon>Eukaryota</taxon>
        <taxon>Viridiplantae</taxon>
        <taxon>Streptophyta</taxon>
        <taxon>Embryophyta</taxon>
        <taxon>Tracheophyta</taxon>
        <taxon>Spermatophyta</taxon>
        <taxon>Magnoliopsida</taxon>
        <taxon>eudicotyledons</taxon>
        <taxon>Gunneridae</taxon>
        <taxon>Pentapetalae</taxon>
        <taxon>asterids</taxon>
        <taxon>Ericales</taxon>
        <taxon>Theaceae</taxon>
        <taxon>Camellia</taxon>
    </lineage>
</organism>
<evidence type="ECO:0000259" key="17">
    <source>
        <dbReference type="PROSITE" id="PS50011"/>
    </source>
</evidence>
<evidence type="ECO:0000256" key="10">
    <source>
        <dbReference type="ARBA" id="ARBA00023136"/>
    </source>
</evidence>